<organism evidence="2 3">
    <name type="scientific">Candidatus Accumulibacter affinis</name>
    <dbReference type="NCBI Taxonomy" id="2954384"/>
    <lineage>
        <taxon>Bacteria</taxon>
        <taxon>Pseudomonadati</taxon>
        <taxon>Pseudomonadota</taxon>
        <taxon>Betaproteobacteria</taxon>
        <taxon>Candidatus Accumulibacter</taxon>
    </lineage>
</organism>
<dbReference type="AlphaFoldDB" id="A0A935W1X3"/>
<dbReference type="GO" id="GO:0004553">
    <property type="term" value="F:hydrolase activity, hydrolyzing O-glycosyl compounds"/>
    <property type="evidence" value="ECO:0007669"/>
    <property type="project" value="InterPro"/>
</dbReference>
<dbReference type="InterPro" id="IPR002105">
    <property type="entry name" value="Dockerin_1_rpt"/>
</dbReference>
<dbReference type="Pfam" id="PF17963">
    <property type="entry name" value="Big_9"/>
    <property type="match status" value="1"/>
</dbReference>
<dbReference type="Pfam" id="PF00404">
    <property type="entry name" value="Dockerin_1"/>
    <property type="match status" value="1"/>
</dbReference>
<dbReference type="SUPFAM" id="SSF63446">
    <property type="entry name" value="Type I dockerin domain"/>
    <property type="match status" value="1"/>
</dbReference>
<dbReference type="Proteomes" id="UP000706151">
    <property type="component" value="Unassembled WGS sequence"/>
</dbReference>
<feature type="compositionally biased region" description="Basic and acidic residues" evidence="1">
    <location>
        <begin position="926"/>
        <end position="960"/>
    </location>
</feature>
<sequence>MTLRVDFGNWMLPLLNTQCSSDQPATLESGATAAWSEGARVWFSMPASLSDASTGQLALAFVLDSSAERLGNDAAAPQLRHPVFTGSQGWQLAAHAVAGSSRPDPLVRQGSRLFDQLSGLPWVPAAYTLTAPNGDRYELDGEGRIERISFADGAQWLVSDAGIAAIGSDGQPAERLDFVRDSQGRIARVSGVPQGRDHTSSTVYSYDRQGRLQLVRPLDATGTPYGYARDGGLLTDTLTANLGTASQWDGLAWSGQLSGSAVLGFTIRDSEAASTAQLPGAPGAILLAVESRSDDANAVLECVGGEVLGSRLNEGTRTTLLRVSEAGLKLLRLTGSGQASVSVRVAGDLNRDGRVDAVDSALWQAAAGSSAADLNGDGTSNALDRQILFANTGFRANRAPIATPLPALLPALVTHTDLSATTRLSAIAEDPEGDPVFWRILDTTHGNARLGADGQTLFFAPETGYAGAASITLQADDGYTAAAPMVLSVNVSDAQLTAIHLAPLARLHAGQTARVQASLDFTDALGVVVTDAAYLQVTTADLADLADLGYVGSQVLQVDDAHDQIRATGEGPALVVVRRIDRDGHLLQAVASLNAAAAPPDPEASANQGAAPEAITLQPDVYPGTLTLTPGSTRQLRVHGVDPDSGEETDLHSARQIVFAGLPEQVESYLDPNTQSPLLDPETGDFVIDPQTGAIALDPNTGEWVRLVLPALPAVSNGTRYFVADGRIASVSEDGLITAHGSGRTVISIVHLSNEVDDSGSVRSRVIAQTDIVLVVETAQLTDDDPATPAPAGVAIAAGHGGIVQAASGESVLIGPGALPEDAVVAIRRIDLAQLEAVAGLRAPEPGLLQLLGAFQLEIGEAGTQAPVQLSIPLQDTAGVHRRRRSALPAPRRRAGHDRRIRWPVAAAVVGARQRLCRQRCQRPARRPDGEPAVQRDQRIGRPDLRQDHPRPADRSDHRQGWGSTSLPCWPMTAPSRWPATWRTAAWQAREPPAT</sequence>
<reference evidence="2 3" key="1">
    <citation type="submission" date="2020-10" db="EMBL/GenBank/DDBJ databases">
        <title>Connecting structure to function with the recovery of over 1000 high-quality activated sludge metagenome-assembled genomes encoding full-length rRNA genes using long-read sequencing.</title>
        <authorList>
            <person name="Singleton C.M."/>
            <person name="Petriglieri F."/>
            <person name="Kristensen J.M."/>
            <person name="Kirkegaard R.H."/>
            <person name="Michaelsen T.Y."/>
            <person name="Andersen M.H."/>
            <person name="Karst S.M."/>
            <person name="Dueholm M.S."/>
            <person name="Nielsen P.H."/>
            <person name="Albertsen M."/>
        </authorList>
    </citation>
    <scope>NUCLEOTIDE SEQUENCE [LARGE SCALE GENOMIC DNA]</scope>
    <source>
        <strain evidence="2">Fred_18-Q3-R57-64_BAT3C.720</strain>
    </source>
</reference>
<protein>
    <submittedName>
        <fullName evidence="2">Uncharacterized protein</fullName>
    </submittedName>
</protein>
<feature type="region of interest" description="Disordered" evidence="1">
    <location>
        <begin position="879"/>
        <end position="899"/>
    </location>
</feature>
<evidence type="ECO:0000313" key="2">
    <source>
        <dbReference type="EMBL" id="MBK7952691.1"/>
    </source>
</evidence>
<evidence type="ECO:0000256" key="1">
    <source>
        <dbReference type="SAM" id="MobiDB-lite"/>
    </source>
</evidence>
<accession>A0A935W1X3</accession>
<proteinExistence type="predicted"/>
<feature type="region of interest" description="Disordered" evidence="1">
    <location>
        <begin position="920"/>
        <end position="975"/>
    </location>
</feature>
<feature type="compositionally biased region" description="Basic residues" evidence="1">
    <location>
        <begin position="880"/>
        <end position="899"/>
    </location>
</feature>
<dbReference type="InterPro" id="IPR036439">
    <property type="entry name" value="Dockerin_dom_sf"/>
</dbReference>
<gene>
    <name evidence="2" type="ORF">IPK02_01265</name>
</gene>
<dbReference type="GO" id="GO:0000272">
    <property type="term" value="P:polysaccharide catabolic process"/>
    <property type="evidence" value="ECO:0007669"/>
    <property type="project" value="InterPro"/>
</dbReference>
<name>A0A935W1X3_9PROT</name>
<dbReference type="EMBL" id="JADJOT010000001">
    <property type="protein sequence ID" value="MBK7952691.1"/>
    <property type="molecule type" value="Genomic_DNA"/>
</dbReference>
<comment type="caution">
    <text evidence="2">The sequence shown here is derived from an EMBL/GenBank/DDBJ whole genome shotgun (WGS) entry which is preliminary data.</text>
</comment>
<dbReference type="Gene3D" id="1.10.1330.10">
    <property type="entry name" value="Dockerin domain"/>
    <property type="match status" value="1"/>
</dbReference>
<evidence type="ECO:0000313" key="3">
    <source>
        <dbReference type="Proteomes" id="UP000706151"/>
    </source>
</evidence>